<gene>
    <name evidence="2" type="ORF">SAMN05421761_105153</name>
</gene>
<dbReference type="RefSeq" id="WP_076500223.1">
    <property type="nucleotide sequence ID" value="NZ_FTOP01000005.1"/>
</dbReference>
<keyword evidence="1" id="KW-0732">Signal</keyword>
<dbReference type="EMBL" id="FTOP01000005">
    <property type="protein sequence ID" value="SIS81852.1"/>
    <property type="molecule type" value="Genomic_DNA"/>
</dbReference>
<evidence type="ECO:0000313" key="3">
    <source>
        <dbReference type="Proteomes" id="UP000186026"/>
    </source>
</evidence>
<sequence length="119" mass="13915">MKRVIIFALWVLFVSACTEFESLDGPCTVFLKETDEFGNQLSYVIDQDVRRNKKTGVFTYRELLEDGRTRLWSIMREAEPDDEGVYRYFSKSQEGGVKEVDFVQCGDVFYLLPEEDDED</sequence>
<evidence type="ECO:0000313" key="2">
    <source>
        <dbReference type="EMBL" id="SIS81852.1"/>
    </source>
</evidence>
<organism evidence="2 3">
    <name type="scientific">Belliella pelovolcani</name>
    <dbReference type="NCBI Taxonomy" id="529505"/>
    <lineage>
        <taxon>Bacteria</taxon>
        <taxon>Pseudomonadati</taxon>
        <taxon>Bacteroidota</taxon>
        <taxon>Cytophagia</taxon>
        <taxon>Cytophagales</taxon>
        <taxon>Cyclobacteriaceae</taxon>
        <taxon>Belliella</taxon>
    </lineage>
</organism>
<protein>
    <submittedName>
        <fullName evidence="2">Uncharacterized protein</fullName>
    </submittedName>
</protein>
<dbReference type="Proteomes" id="UP000186026">
    <property type="component" value="Unassembled WGS sequence"/>
</dbReference>
<feature type="signal peptide" evidence="1">
    <location>
        <begin position="1"/>
        <end position="16"/>
    </location>
</feature>
<name>A0A1N7M730_9BACT</name>
<evidence type="ECO:0000256" key="1">
    <source>
        <dbReference type="SAM" id="SignalP"/>
    </source>
</evidence>
<dbReference type="PROSITE" id="PS51257">
    <property type="entry name" value="PROKAR_LIPOPROTEIN"/>
    <property type="match status" value="1"/>
</dbReference>
<keyword evidence="3" id="KW-1185">Reference proteome</keyword>
<accession>A0A1N7M730</accession>
<reference evidence="3" key="1">
    <citation type="submission" date="2017-01" db="EMBL/GenBank/DDBJ databases">
        <authorList>
            <person name="Varghese N."/>
            <person name="Submissions S."/>
        </authorList>
    </citation>
    <scope>NUCLEOTIDE SEQUENCE [LARGE SCALE GENOMIC DNA]</scope>
    <source>
        <strain evidence="3">DSM 46698</strain>
    </source>
</reference>
<dbReference type="AlphaFoldDB" id="A0A1N7M730"/>
<dbReference type="STRING" id="529505.SAMN05421761_105153"/>
<dbReference type="OrthoDB" id="827672at2"/>
<proteinExistence type="predicted"/>
<feature type="chain" id="PRO_5012139505" evidence="1">
    <location>
        <begin position="17"/>
        <end position="119"/>
    </location>
</feature>